<dbReference type="Proteomes" id="UP000257706">
    <property type="component" value="Unassembled WGS sequence"/>
</dbReference>
<evidence type="ECO:0000313" key="9">
    <source>
        <dbReference type="Proteomes" id="UP000257706"/>
    </source>
</evidence>
<evidence type="ECO:0000256" key="1">
    <source>
        <dbReference type="ARBA" id="ARBA00000373"/>
    </source>
</evidence>
<dbReference type="HAMAP" id="MF_00836">
    <property type="entry name" value="PhnN"/>
    <property type="match status" value="1"/>
</dbReference>
<keyword evidence="5 6" id="KW-0067">ATP-binding</keyword>
<gene>
    <name evidence="6 8" type="primary">phnN</name>
    <name evidence="8" type="ORF">DCK97_20340</name>
</gene>
<dbReference type="InterPro" id="IPR012699">
    <property type="entry name" value="PhnN"/>
</dbReference>
<dbReference type="EMBL" id="DMAI01000332">
    <property type="protein sequence ID" value="HAE49772.1"/>
    <property type="molecule type" value="Genomic_DNA"/>
</dbReference>
<organism evidence="8 9">
    <name type="scientific">Tistrella mobilis</name>
    <dbReference type="NCBI Taxonomy" id="171437"/>
    <lineage>
        <taxon>Bacteria</taxon>
        <taxon>Pseudomonadati</taxon>
        <taxon>Pseudomonadota</taxon>
        <taxon>Alphaproteobacteria</taxon>
        <taxon>Geminicoccales</taxon>
        <taxon>Geminicoccaceae</taxon>
        <taxon>Tistrella</taxon>
    </lineage>
</organism>
<reference evidence="8 9" key="1">
    <citation type="journal article" date="2018" name="Nat. Biotechnol.">
        <title>A standardized bacterial taxonomy based on genome phylogeny substantially revises the tree of life.</title>
        <authorList>
            <person name="Parks D.H."/>
            <person name="Chuvochina M."/>
            <person name="Waite D.W."/>
            <person name="Rinke C."/>
            <person name="Skarshewski A."/>
            <person name="Chaumeil P.A."/>
            <person name="Hugenholtz P."/>
        </authorList>
    </citation>
    <scope>NUCLEOTIDE SEQUENCE [LARGE SCALE GENOMIC DNA]</scope>
    <source>
        <strain evidence="8">UBA8739</strain>
    </source>
</reference>
<keyword evidence="4 6" id="KW-0547">Nucleotide-binding</keyword>
<dbReference type="PROSITE" id="PS50052">
    <property type="entry name" value="GUANYLATE_KINASE_2"/>
    <property type="match status" value="1"/>
</dbReference>
<name>A0A3B9IPG1_9PROT</name>
<keyword evidence="8" id="KW-0418">Kinase</keyword>
<comment type="caution">
    <text evidence="8">The sequence shown here is derived from an EMBL/GenBank/DDBJ whole genome shotgun (WGS) entry which is preliminary data.</text>
</comment>
<evidence type="ECO:0000256" key="6">
    <source>
        <dbReference type="HAMAP-Rule" id="MF_00836"/>
    </source>
</evidence>
<sequence length="197" mass="20611">MAARPAGALIMAAAEAETGGLLCLVVGPSGAGKDTLMERARAELAPRGRHLFVRRVITRQADAGGEDHEPETVAGFQARAAAGDFLLHWQAHGLCYGIPATVAAARRDGMTVVANVSRAVLDDARRRAAPVRIVVVDAPDAVLAERLAARGRETPEDIRRRLARARAEMPAGPDVVVVDNGGALDDAVAAFVRAIDG</sequence>
<dbReference type="Pfam" id="PF13671">
    <property type="entry name" value="AAA_33"/>
    <property type="match status" value="1"/>
</dbReference>
<dbReference type="PANTHER" id="PTHR23117">
    <property type="entry name" value="GUANYLATE KINASE-RELATED"/>
    <property type="match status" value="1"/>
</dbReference>
<dbReference type="InterPro" id="IPR027417">
    <property type="entry name" value="P-loop_NTPase"/>
</dbReference>
<comment type="pathway">
    <text evidence="2 6">Metabolic intermediate biosynthesis; 5-phospho-alpha-D-ribose 1-diphosphate biosynthesis; 5-phospho-alpha-D-ribose 1-diphosphate from D-ribose 5-phosphate (route II): step 3/3.</text>
</comment>
<proteinExistence type="inferred from homology"/>
<dbReference type="InterPro" id="IPR008145">
    <property type="entry name" value="GK/Ca_channel_bsu"/>
</dbReference>
<dbReference type="UniPathway" id="UPA00087">
    <property type="reaction ID" value="UER00175"/>
</dbReference>
<feature type="domain" description="Guanylate kinase-like" evidence="7">
    <location>
        <begin position="20"/>
        <end position="196"/>
    </location>
</feature>
<dbReference type="SUPFAM" id="SSF52540">
    <property type="entry name" value="P-loop containing nucleoside triphosphate hydrolases"/>
    <property type="match status" value="1"/>
</dbReference>
<evidence type="ECO:0000256" key="4">
    <source>
        <dbReference type="ARBA" id="ARBA00022741"/>
    </source>
</evidence>
<protein>
    <recommendedName>
        <fullName evidence="6">Ribose 1,5-bisphosphate phosphokinase PhnN</fullName>
        <ecNumber evidence="6">2.7.4.23</ecNumber>
    </recommendedName>
    <alternativeName>
        <fullName evidence="6">Ribose 1,5-bisphosphokinase</fullName>
    </alternativeName>
</protein>
<dbReference type="GO" id="GO:0033863">
    <property type="term" value="F:ribose 1,5-bisphosphate phosphokinase activity"/>
    <property type="evidence" value="ECO:0007669"/>
    <property type="project" value="UniProtKB-UniRule"/>
</dbReference>
<dbReference type="PANTHER" id="PTHR23117:SF8">
    <property type="entry name" value="RIBOSE 1,5-BISPHOSPHATE PHOSPHOKINASE PHNN"/>
    <property type="match status" value="1"/>
</dbReference>
<accession>A0A3B9IPG1</accession>
<evidence type="ECO:0000256" key="3">
    <source>
        <dbReference type="ARBA" id="ARBA00022679"/>
    </source>
</evidence>
<dbReference type="EC" id="2.7.4.23" evidence="6"/>
<dbReference type="GO" id="GO:0005829">
    <property type="term" value="C:cytosol"/>
    <property type="evidence" value="ECO:0007669"/>
    <property type="project" value="TreeGrafter"/>
</dbReference>
<evidence type="ECO:0000313" key="8">
    <source>
        <dbReference type="EMBL" id="HAE49772.1"/>
    </source>
</evidence>
<comment type="function">
    <text evidence="6">Catalyzes the phosphorylation of ribose 1,5-bisphosphate to 5-phospho-D-ribosyl alpha-1-diphosphate (PRPP).</text>
</comment>
<dbReference type="GO" id="GO:0005524">
    <property type="term" value="F:ATP binding"/>
    <property type="evidence" value="ECO:0007669"/>
    <property type="project" value="UniProtKB-KW"/>
</dbReference>
<dbReference type="GO" id="GO:0019634">
    <property type="term" value="P:organic phosphonate metabolic process"/>
    <property type="evidence" value="ECO:0007669"/>
    <property type="project" value="UniProtKB-UniRule"/>
</dbReference>
<feature type="binding site" evidence="6">
    <location>
        <begin position="27"/>
        <end position="34"/>
    </location>
    <ligand>
        <name>ATP</name>
        <dbReference type="ChEBI" id="CHEBI:30616"/>
    </ligand>
</feature>
<dbReference type="Gene3D" id="3.40.50.300">
    <property type="entry name" value="P-loop containing nucleotide triphosphate hydrolases"/>
    <property type="match status" value="1"/>
</dbReference>
<dbReference type="SMART" id="SM00072">
    <property type="entry name" value="GuKc"/>
    <property type="match status" value="1"/>
</dbReference>
<dbReference type="GO" id="GO:0006015">
    <property type="term" value="P:5-phosphoribose 1-diphosphate biosynthetic process"/>
    <property type="evidence" value="ECO:0007669"/>
    <property type="project" value="UniProtKB-UniRule"/>
</dbReference>
<evidence type="ECO:0000256" key="5">
    <source>
        <dbReference type="ARBA" id="ARBA00022840"/>
    </source>
</evidence>
<dbReference type="InterPro" id="IPR008144">
    <property type="entry name" value="Guanylate_kin-like_dom"/>
</dbReference>
<comment type="catalytic activity">
    <reaction evidence="1 6">
        <text>alpha-D-ribose 1,5-bisphosphate + ATP = 5-phospho-alpha-D-ribose 1-diphosphate + ADP</text>
        <dbReference type="Rhea" id="RHEA:20109"/>
        <dbReference type="ChEBI" id="CHEBI:30616"/>
        <dbReference type="ChEBI" id="CHEBI:58017"/>
        <dbReference type="ChEBI" id="CHEBI:68688"/>
        <dbReference type="ChEBI" id="CHEBI:456216"/>
        <dbReference type="EC" id="2.7.4.23"/>
    </reaction>
</comment>
<dbReference type="NCBIfam" id="TIGR02322">
    <property type="entry name" value="phosphon_PhnN"/>
    <property type="match status" value="1"/>
</dbReference>
<dbReference type="AlphaFoldDB" id="A0A3B9IPG1"/>
<comment type="similarity">
    <text evidence="6">Belongs to the ribose 1,5-bisphosphokinase family.</text>
</comment>
<keyword evidence="3 6" id="KW-0808">Transferase</keyword>
<evidence type="ECO:0000259" key="7">
    <source>
        <dbReference type="PROSITE" id="PS50052"/>
    </source>
</evidence>
<evidence type="ECO:0000256" key="2">
    <source>
        <dbReference type="ARBA" id="ARBA00005069"/>
    </source>
</evidence>